<comment type="caution">
    <text evidence="1">The sequence shown here is derived from an EMBL/GenBank/DDBJ whole genome shotgun (WGS) entry which is preliminary data.</text>
</comment>
<evidence type="ECO:0000313" key="1">
    <source>
        <dbReference type="EMBL" id="KAJ9077943.1"/>
    </source>
</evidence>
<dbReference type="Proteomes" id="UP001165960">
    <property type="component" value="Unassembled WGS sequence"/>
</dbReference>
<keyword evidence="2" id="KW-1185">Reference proteome</keyword>
<sequence length="216" mass="25123">MAFTRARKRESLTLFACDFSNVREYYVRGLDCTFVKSSERKCYLRGKLREKHEWKNNIIVWSVEDCKESEKNEPDSKPEEKAYRSNEITTLLGSRVSELTFKEVKILEDCIKCPPTVSLAFVKEKLPLMLASMDVFNFRFFINALMASHSFTSAESQMPITKSRSELDDGITYYSYATEAIPLLDFEDMFIWNILTLLDEVLIFSNRAIPWLNSPT</sequence>
<dbReference type="EMBL" id="QTSX02002170">
    <property type="protein sequence ID" value="KAJ9077943.1"/>
    <property type="molecule type" value="Genomic_DNA"/>
</dbReference>
<name>A0ACC2TTQ7_9FUNG</name>
<proteinExistence type="predicted"/>
<accession>A0ACC2TTQ7</accession>
<protein>
    <submittedName>
        <fullName evidence="1">Uncharacterized protein</fullName>
    </submittedName>
</protein>
<evidence type="ECO:0000313" key="2">
    <source>
        <dbReference type="Proteomes" id="UP001165960"/>
    </source>
</evidence>
<reference evidence="1" key="1">
    <citation type="submission" date="2022-04" db="EMBL/GenBank/DDBJ databases">
        <title>Genome of the entomopathogenic fungus Entomophthora muscae.</title>
        <authorList>
            <person name="Elya C."/>
            <person name="Lovett B.R."/>
            <person name="Lee E."/>
            <person name="Macias A.M."/>
            <person name="Hajek A.E."/>
            <person name="De Bivort B.L."/>
            <person name="Kasson M.T."/>
            <person name="De Fine Licht H.H."/>
            <person name="Stajich J.E."/>
        </authorList>
    </citation>
    <scope>NUCLEOTIDE SEQUENCE</scope>
    <source>
        <strain evidence="1">Berkeley</strain>
    </source>
</reference>
<gene>
    <name evidence="1" type="ORF">DSO57_1011682</name>
</gene>
<organism evidence="1 2">
    <name type="scientific">Entomophthora muscae</name>
    <dbReference type="NCBI Taxonomy" id="34485"/>
    <lineage>
        <taxon>Eukaryota</taxon>
        <taxon>Fungi</taxon>
        <taxon>Fungi incertae sedis</taxon>
        <taxon>Zoopagomycota</taxon>
        <taxon>Entomophthoromycotina</taxon>
        <taxon>Entomophthoromycetes</taxon>
        <taxon>Entomophthorales</taxon>
        <taxon>Entomophthoraceae</taxon>
        <taxon>Entomophthora</taxon>
    </lineage>
</organism>